<keyword evidence="3" id="KW-0677">Repeat</keyword>
<evidence type="ECO:0000256" key="1">
    <source>
        <dbReference type="ARBA" id="ARBA00007747"/>
    </source>
</evidence>
<feature type="compositionally biased region" description="Basic residues" evidence="7">
    <location>
        <begin position="108"/>
        <end position="120"/>
    </location>
</feature>
<name>A0A9N8V2S9_9GLOM</name>
<dbReference type="Pfam" id="PF00076">
    <property type="entry name" value="RRM_1"/>
    <property type="match status" value="2"/>
</dbReference>
<dbReference type="EMBL" id="CAJVPK010000032">
    <property type="protein sequence ID" value="CAG8435498.1"/>
    <property type="molecule type" value="Genomic_DNA"/>
</dbReference>
<dbReference type="GO" id="GO:0005686">
    <property type="term" value="C:U2 snRNP"/>
    <property type="evidence" value="ECO:0007669"/>
    <property type="project" value="TreeGrafter"/>
</dbReference>
<dbReference type="Proteomes" id="UP000789706">
    <property type="component" value="Unassembled WGS sequence"/>
</dbReference>
<keyword evidence="2" id="KW-0507">mRNA processing</keyword>
<dbReference type="GO" id="GO:0000398">
    <property type="term" value="P:mRNA splicing, via spliceosome"/>
    <property type="evidence" value="ECO:0007669"/>
    <property type="project" value="InterPro"/>
</dbReference>
<dbReference type="AlphaFoldDB" id="A0A9N8V2S9"/>
<sequence length="401" mass="46017">MATNETSTNGPAESLSSRQNTSDFANDPRMHFIEAIGKWTFTSDDGLTWEYDEKKQEWCQMDEESSLKIQQLAYSVPGVNESEPAAPVVRTKRKNVYTTNDNEDQNNKKQKSNNSQKKKPNTSVYVSGLLPNVTVEELAEVFSKYGLLLEDLQTGGPKIKLYKDDQDRLKGDALVTYLKEESVILACQLLDDTDLRPNEASKIRAQFKEKEPKPDGQNEQTNSGKVDKRKAQKKLQQLEKKLDWYESEPGKKAERHNKIVILKYMFTLEELENDVSMILDLKQDIREECEKLGEVTNVILYDKEPEGVVSVKFKEKLSADACVLKMNGRFFAGRRIEAQIFDGKRKFQKTGSKSNETEEEESKRLEKYAKWLEKGEKEEKEEKGEKGEKREKGGDSRQINV</sequence>
<dbReference type="PROSITE" id="PS50102">
    <property type="entry name" value="RRM"/>
    <property type="match status" value="1"/>
</dbReference>
<dbReference type="CDD" id="cd12281">
    <property type="entry name" value="RRM1_TatSF1_like"/>
    <property type="match status" value="1"/>
</dbReference>
<dbReference type="FunFam" id="3.30.70.330:FF:000105">
    <property type="entry name" value="HIV Tat-specific factor 1 homolog"/>
    <property type="match status" value="1"/>
</dbReference>
<dbReference type="InterPro" id="IPR034393">
    <property type="entry name" value="TatSF1-like"/>
</dbReference>
<dbReference type="Gene3D" id="3.30.70.330">
    <property type="match status" value="2"/>
</dbReference>
<evidence type="ECO:0000256" key="7">
    <source>
        <dbReference type="SAM" id="MobiDB-lite"/>
    </source>
</evidence>
<dbReference type="SUPFAM" id="SSF54928">
    <property type="entry name" value="RNA-binding domain, RBD"/>
    <property type="match status" value="2"/>
</dbReference>
<feature type="region of interest" description="Disordered" evidence="7">
    <location>
        <begin position="206"/>
        <end position="231"/>
    </location>
</feature>
<protein>
    <submittedName>
        <fullName evidence="9">5751_t:CDS:1</fullName>
    </submittedName>
</protein>
<evidence type="ECO:0000256" key="5">
    <source>
        <dbReference type="ARBA" id="ARBA00023187"/>
    </source>
</evidence>
<dbReference type="PANTHER" id="PTHR15608:SF0">
    <property type="entry name" value="HIV TAT-SPECIFIC FACTOR 1"/>
    <property type="match status" value="1"/>
</dbReference>
<evidence type="ECO:0000313" key="9">
    <source>
        <dbReference type="EMBL" id="CAG8435498.1"/>
    </source>
</evidence>
<evidence type="ECO:0000256" key="2">
    <source>
        <dbReference type="ARBA" id="ARBA00022664"/>
    </source>
</evidence>
<evidence type="ECO:0000256" key="6">
    <source>
        <dbReference type="PROSITE-ProRule" id="PRU00176"/>
    </source>
</evidence>
<dbReference type="InterPro" id="IPR000504">
    <property type="entry name" value="RRM_dom"/>
</dbReference>
<dbReference type="FunFam" id="3.30.70.330:FF:000329">
    <property type="entry name" value="splicing factor U2AF-associated protein 2"/>
    <property type="match status" value="1"/>
</dbReference>
<feature type="compositionally biased region" description="Polar residues" evidence="7">
    <location>
        <begin position="1"/>
        <end position="24"/>
    </location>
</feature>
<feature type="compositionally biased region" description="Basic and acidic residues" evidence="7">
    <location>
        <begin position="376"/>
        <end position="395"/>
    </location>
</feature>
<feature type="domain" description="RRM" evidence="8">
    <location>
        <begin position="122"/>
        <end position="210"/>
    </location>
</feature>
<feature type="compositionally biased region" description="Basic and acidic residues" evidence="7">
    <location>
        <begin position="206"/>
        <end position="216"/>
    </location>
</feature>
<comment type="caution">
    <text evidence="9">The sequence shown here is derived from an EMBL/GenBank/DDBJ whole genome shotgun (WGS) entry which is preliminary data.</text>
</comment>
<evidence type="ECO:0000256" key="4">
    <source>
        <dbReference type="ARBA" id="ARBA00022884"/>
    </source>
</evidence>
<dbReference type="OrthoDB" id="10258585at2759"/>
<gene>
    <name evidence="9" type="ORF">DEBURN_LOCUS891</name>
</gene>
<dbReference type="PANTHER" id="PTHR15608">
    <property type="entry name" value="SPLICING FACTOR U2AF-ASSOCIATED PROTEIN 2"/>
    <property type="match status" value="1"/>
</dbReference>
<reference evidence="9" key="1">
    <citation type="submission" date="2021-06" db="EMBL/GenBank/DDBJ databases">
        <authorList>
            <person name="Kallberg Y."/>
            <person name="Tangrot J."/>
            <person name="Rosling A."/>
        </authorList>
    </citation>
    <scope>NUCLEOTIDE SEQUENCE</scope>
    <source>
        <strain evidence="9">AZ414A</strain>
    </source>
</reference>
<comment type="similarity">
    <text evidence="1">Belongs to the HTATSF1 family.</text>
</comment>
<dbReference type="GO" id="GO:0003723">
    <property type="term" value="F:RNA binding"/>
    <property type="evidence" value="ECO:0007669"/>
    <property type="project" value="UniProtKB-UniRule"/>
</dbReference>
<dbReference type="InterPro" id="IPR034392">
    <property type="entry name" value="TatSF1-like_RRM1"/>
</dbReference>
<feature type="region of interest" description="Disordered" evidence="7">
    <location>
        <begin position="83"/>
        <end position="123"/>
    </location>
</feature>
<proteinExistence type="inferred from homology"/>
<accession>A0A9N8V2S9</accession>
<keyword evidence="10" id="KW-1185">Reference proteome</keyword>
<keyword evidence="4 6" id="KW-0694">RNA-binding</keyword>
<evidence type="ECO:0000259" key="8">
    <source>
        <dbReference type="PROSITE" id="PS50102"/>
    </source>
</evidence>
<feature type="region of interest" description="Disordered" evidence="7">
    <location>
        <begin position="1"/>
        <end position="26"/>
    </location>
</feature>
<dbReference type="InterPro" id="IPR012677">
    <property type="entry name" value="Nucleotide-bd_a/b_plait_sf"/>
</dbReference>
<dbReference type="CDD" id="cd12282">
    <property type="entry name" value="RRM2_TatSF1_like"/>
    <property type="match status" value="1"/>
</dbReference>
<dbReference type="SMART" id="SM00360">
    <property type="entry name" value="RRM"/>
    <property type="match status" value="2"/>
</dbReference>
<evidence type="ECO:0000313" key="10">
    <source>
        <dbReference type="Proteomes" id="UP000789706"/>
    </source>
</evidence>
<dbReference type="InterPro" id="IPR035979">
    <property type="entry name" value="RBD_domain_sf"/>
</dbReference>
<dbReference type="GO" id="GO:0005684">
    <property type="term" value="C:U2-type spliceosomal complex"/>
    <property type="evidence" value="ECO:0007669"/>
    <property type="project" value="TreeGrafter"/>
</dbReference>
<keyword evidence="5" id="KW-0508">mRNA splicing</keyword>
<feature type="region of interest" description="Disordered" evidence="7">
    <location>
        <begin position="376"/>
        <end position="401"/>
    </location>
</feature>
<organism evidence="9 10">
    <name type="scientific">Diversispora eburnea</name>
    <dbReference type="NCBI Taxonomy" id="1213867"/>
    <lineage>
        <taxon>Eukaryota</taxon>
        <taxon>Fungi</taxon>
        <taxon>Fungi incertae sedis</taxon>
        <taxon>Mucoromycota</taxon>
        <taxon>Glomeromycotina</taxon>
        <taxon>Glomeromycetes</taxon>
        <taxon>Diversisporales</taxon>
        <taxon>Diversisporaceae</taxon>
        <taxon>Diversispora</taxon>
    </lineage>
</organism>
<evidence type="ECO:0000256" key="3">
    <source>
        <dbReference type="ARBA" id="ARBA00022737"/>
    </source>
</evidence>